<dbReference type="InterPro" id="IPR002139">
    <property type="entry name" value="Ribo/fructo_kinase"/>
</dbReference>
<comment type="similarity">
    <text evidence="1">Belongs to the carbohydrate kinase PfkB family.</text>
</comment>
<evidence type="ECO:0000259" key="4">
    <source>
        <dbReference type="Pfam" id="PF00294"/>
    </source>
</evidence>
<dbReference type="Pfam" id="PF00294">
    <property type="entry name" value="PfkB"/>
    <property type="match status" value="1"/>
</dbReference>
<reference evidence="5" key="1">
    <citation type="submission" date="2022-11" db="EMBL/GenBank/DDBJ databases">
        <title>Hoeflea poritis sp. nov., isolated from scleractinian coral Porites lutea.</title>
        <authorList>
            <person name="Zhang G."/>
            <person name="Wei Q."/>
            <person name="Cai L."/>
        </authorList>
    </citation>
    <scope>NUCLEOTIDE SEQUENCE</scope>
    <source>
        <strain evidence="5">E7-10</strain>
    </source>
</reference>
<feature type="domain" description="Carbohydrate kinase PfkB" evidence="4">
    <location>
        <begin position="9"/>
        <end position="306"/>
    </location>
</feature>
<keyword evidence="3" id="KW-0418">Kinase</keyword>
<keyword evidence="6" id="KW-1185">Reference proteome</keyword>
<gene>
    <name evidence="5" type="primary">iolC</name>
    <name evidence="5" type="ORF">OOZ53_04205</name>
</gene>
<dbReference type="EMBL" id="JAPJZH010000002">
    <property type="protein sequence ID" value="MDA4844536.1"/>
    <property type="molecule type" value="Genomic_DNA"/>
</dbReference>
<comment type="caution">
    <text evidence="5">The sequence shown here is derived from an EMBL/GenBank/DDBJ whole genome shotgun (WGS) entry which is preliminary data.</text>
</comment>
<dbReference type="Proteomes" id="UP001148313">
    <property type="component" value="Unassembled WGS sequence"/>
</dbReference>
<dbReference type="PANTHER" id="PTHR43085:SF49">
    <property type="entry name" value="5-DEHYDRO-2-DEOXYGLUCONOKINASE"/>
    <property type="match status" value="1"/>
</dbReference>
<dbReference type="SUPFAM" id="SSF53613">
    <property type="entry name" value="Ribokinase-like"/>
    <property type="match status" value="1"/>
</dbReference>
<dbReference type="InterPro" id="IPR030830">
    <property type="entry name" value="Myo_inos_IolC"/>
</dbReference>
<dbReference type="CDD" id="cd01166">
    <property type="entry name" value="KdgK"/>
    <property type="match status" value="1"/>
</dbReference>
<dbReference type="GO" id="GO:0047590">
    <property type="term" value="F:5-dehydro-2-deoxygluconokinase activity"/>
    <property type="evidence" value="ECO:0007669"/>
    <property type="project" value="UniProtKB-EC"/>
</dbReference>
<accession>A0ABT4VIM9</accession>
<dbReference type="InterPro" id="IPR029056">
    <property type="entry name" value="Ribokinase-like"/>
</dbReference>
<protein>
    <submittedName>
        <fullName evidence="5">5-dehydro-2-deoxygluconokinase</fullName>
        <ecNumber evidence="5">2.7.1.92</ecNumber>
    </submittedName>
</protein>
<organism evidence="5 6">
    <name type="scientific">Hoeflea poritis</name>
    <dbReference type="NCBI Taxonomy" id="2993659"/>
    <lineage>
        <taxon>Bacteria</taxon>
        <taxon>Pseudomonadati</taxon>
        <taxon>Pseudomonadota</taxon>
        <taxon>Alphaproteobacteria</taxon>
        <taxon>Hyphomicrobiales</taxon>
        <taxon>Rhizobiaceae</taxon>
        <taxon>Hoeflea</taxon>
    </lineage>
</organism>
<dbReference type="PRINTS" id="PR00990">
    <property type="entry name" value="RIBOKINASE"/>
</dbReference>
<keyword evidence="2 5" id="KW-0808">Transferase</keyword>
<evidence type="ECO:0000256" key="3">
    <source>
        <dbReference type="ARBA" id="ARBA00022777"/>
    </source>
</evidence>
<proteinExistence type="inferred from homology"/>
<evidence type="ECO:0000313" key="6">
    <source>
        <dbReference type="Proteomes" id="UP001148313"/>
    </source>
</evidence>
<evidence type="ECO:0000313" key="5">
    <source>
        <dbReference type="EMBL" id="MDA4844536.1"/>
    </source>
</evidence>
<dbReference type="NCBIfam" id="TIGR04382">
    <property type="entry name" value="myo_inos_iolC_N"/>
    <property type="match status" value="1"/>
</dbReference>
<dbReference type="InterPro" id="IPR050306">
    <property type="entry name" value="PfkB_Carbo_kinase"/>
</dbReference>
<dbReference type="RefSeq" id="WP_271088287.1">
    <property type="nucleotide sequence ID" value="NZ_JAPJZH010000002.1"/>
</dbReference>
<sequence>MLDSLKKNSFVILGRAGMDFYADPPGTRTEKATSFFAALGGSSANIAVAIARHGGAAALVTAVSDDAVGRFVRNQLEGYGVNADGVRTTGGQSRTSLAVVETRIQDCQSVIYRNGAADFEFSTDDLAGIEFRRYGGLIATGTCFAAEPSRSATFTAFEAAKDAGIPVILDLDYRPYTWPSPADAGAVCLKAAEMADIVVGNDEEFATLAGDMSAGRSLAQDLARNGNRLVVYKMGAQGSVTFQGTQVIEAGIYRVEALKPTGSGDAFLGSFISALAQGHPLEVSLERGSAAAAMVVSKVGCAPAMPDTAQLDEFIRTHPGPTRTMEADHAHPAL</sequence>
<dbReference type="Gene3D" id="3.40.1190.20">
    <property type="match status" value="1"/>
</dbReference>
<evidence type="ECO:0000256" key="1">
    <source>
        <dbReference type="ARBA" id="ARBA00010688"/>
    </source>
</evidence>
<dbReference type="InterPro" id="IPR011611">
    <property type="entry name" value="PfkB_dom"/>
</dbReference>
<dbReference type="PANTHER" id="PTHR43085">
    <property type="entry name" value="HEXOKINASE FAMILY MEMBER"/>
    <property type="match status" value="1"/>
</dbReference>
<name>A0ABT4VIM9_9HYPH</name>
<dbReference type="EC" id="2.7.1.92" evidence="5"/>
<evidence type="ECO:0000256" key="2">
    <source>
        <dbReference type="ARBA" id="ARBA00022679"/>
    </source>
</evidence>